<evidence type="ECO:0000256" key="2">
    <source>
        <dbReference type="ARBA" id="ARBA00022786"/>
    </source>
</evidence>
<evidence type="ECO:0000313" key="5">
    <source>
        <dbReference type="Proteomes" id="UP000631114"/>
    </source>
</evidence>
<sequence>MTTTMKIFKQFDSVSNVSDHHYVRSNLNGKKIKAKLTKTIMKEWKILEENLPETIFVRVYEERIDLLRAVIVGPPTTPYYNGLFFYVFCFPKDYPARPPTVYYHSFGMRLNPNLSTNGYVCLTV</sequence>
<dbReference type="PANTHER" id="PTHR46116">
    <property type="entry name" value="(E3-INDEPENDENT) E2 UBIQUITIN-CONJUGATING ENZYME"/>
    <property type="match status" value="1"/>
</dbReference>
<dbReference type="Pfam" id="PF00179">
    <property type="entry name" value="UQ_con"/>
    <property type="match status" value="1"/>
</dbReference>
<dbReference type="AlphaFoldDB" id="A0A835H7B7"/>
<dbReference type="PANTHER" id="PTHR46116:SF19">
    <property type="entry name" value="UBIQUITIN-CONJUGATING ENZYME FAMILY PROTEIN"/>
    <property type="match status" value="1"/>
</dbReference>
<reference evidence="4 5" key="1">
    <citation type="submission" date="2020-10" db="EMBL/GenBank/DDBJ databases">
        <title>The Coptis chinensis genome and diversification of protoberbering-type alkaloids.</title>
        <authorList>
            <person name="Wang B."/>
            <person name="Shu S."/>
            <person name="Song C."/>
            <person name="Liu Y."/>
        </authorList>
    </citation>
    <scope>NUCLEOTIDE SEQUENCE [LARGE SCALE GENOMIC DNA]</scope>
    <source>
        <strain evidence="4">HL-2020</strain>
        <tissue evidence="4">Leaf</tissue>
    </source>
</reference>
<evidence type="ECO:0000313" key="4">
    <source>
        <dbReference type="EMBL" id="KAF9594601.1"/>
    </source>
</evidence>
<dbReference type="SUPFAM" id="SSF54495">
    <property type="entry name" value="UBC-like"/>
    <property type="match status" value="1"/>
</dbReference>
<dbReference type="EMBL" id="JADFTS010000008">
    <property type="protein sequence ID" value="KAF9594601.1"/>
    <property type="molecule type" value="Genomic_DNA"/>
</dbReference>
<dbReference type="Gene3D" id="3.10.110.10">
    <property type="entry name" value="Ubiquitin Conjugating Enzyme"/>
    <property type="match status" value="1"/>
</dbReference>
<accession>A0A835H7B7</accession>
<feature type="domain" description="UBC core" evidence="3">
    <location>
        <begin position="35"/>
        <end position="124"/>
    </location>
</feature>
<dbReference type="PROSITE" id="PS50127">
    <property type="entry name" value="UBC_2"/>
    <property type="match status" value="1"/>
</dbReference>
<keyword evidence="2" id="KW-0833">Ubl conjugation pathway</keyword>
<dbReference type="Proteomes" id="UP000631114">
    <property type="component" value="Unassembled WGS sequence"/>
</dbReference>
<evidence type="ECO:0000259" key="3">
    <source>
        <dbReference type="PROSITE" id="PS50127"/>
    </source>
</evidence>
<dbReference type="OrthoDB" id="47801at2759"/>
<gene>
    <name evidence="4" type="ORF">IFM89_034223</name>
</gene>
<keyword evidence="1" id="KW-0808">Transferase</keyword>
<evidence type="ECO:0000256" key="1">
    <source>
        <dbReference type="ARBA" id="ARBA00022679"/>
    </source>
</evidence>
<protein>
    <recommendedName>
        <fullName evidence="3">UBC core domain-containing protein</fullName>
    </recommendedName>
</protein>
<dbReference type="InterPro" id="IPR000608">
    <property type="entry name" value="UBC"/>
</dbReference>
<dbReference type="GO" id="GO:0061631">
    <property type="term" value="F:ubiquitin conjugating enzyme activity"/>
    <property type="evidence" value="ECO:0007669"/>
    <property type="project" value="TreeGrafter"/>
</dbReference>
<proteinExistence type="predicted"/>
<organism evidence="4 5">
    <name type="scientific">Coptis chinensis</name>
    <dbReference type="NCBI Taxonomy" id="261450"/>
    <lineage>
        <taxon>Eukaryota</taxon>
        <taxon>Viridiplantae</taxon>
        <taxon>Streptophyta</taxon>
        <taxon>Embryophyta</taxon>
        <taxon>Tracheophyta</taxon>
        <taxon>Spermatophyta</taxon>
        <taxon>Magnoliopsida</taxon>
        <taxon>Ranunculales</taxon>
        <taxon>Ranunculaceae</taxon>
        <taxon>Coptidoideae</taxon>
        <taxon>Coptis</taxon>
    </lineage>
</organism>
<dbReference type="InterPro" id="IPR016135">
    <property type="entry name" value="UBQ-conjugating_enzyme/RWD"/>
</dbReference>
<name>A0A835H7B7_9MAGN</name>
<keyword evidence="5" id="KW-1185">Reference proteome</keyword>
<comment type="caution">
    <text evidence="4">The sequence shown here is derived from an EMBL/GenBank/DDBJ whole genome shotgun (WGS) entry which is preliminary data.</text>
</comment>